<dbReference type="OrthoDB" id="252349at2"/>
<reference evidence="3 4" key="1">
    <citation type="journal article" date="2019" name="Front. Microbiol.">
        <title>Genomic Features for Desiccation Tolerance and Sugar Biosynthesis in the Extremophile Gloeocapsopsis sp. UTEX B3054.</title>
        <authorList>
            <person name="Urrejola C."/>
            <person name="Alcorta J."/>
            <person name="Salas L."/>
            <person name="Vasquez M."/>
            <person name="Polz M.F."/>
            <person name="Vicuna R."/>
            <person name="Diez B."/>
        </authorList>
    </citation>
    <scope>NUCLEOTIDE SEQUENCE [LARGE SCALE GENOMIC DNA]</scope>
    <source>
        <strain evidence="3 4">1H9</strain>
    </source>
</reference>
<dbReference type="CDD" id="cd01833">
    <property type="entry name" value="XynB_like"/>
    <property type="match status" value="1"/>
</dbReference>
<feature type="transmembrane region" description="Helical" evidence="1">
    <location>
        <begin position="20"/>
        <end position="37"/>
    </location>
</feature>
<dbReference type="InterPro" id="IPR051532">
    <property type="entry name" value="Ester_Hydrolysis_Enzymes"/>
</dbReference>
<dbReference type="PANTHER" id="PTHR30383:SF5">
    <property type="entry name" value="SGNH HYDROLASE-TYPE ESTERASE DOMAIN-CONTAINING PROTEIN"/>
    <property type="match status" value="1"/>
</dbReference>
<feature type="domain" description="SGNH hydrolase-type esterase" evidence="2">
    <location>
        <begin position="101"/>
        <end position="293"/>
    </location>
</feature>
<evidence type="ECO:0000256" key="1">
    <source>
        <dbReference type="SAM" id="Phobius"/>
    </source>
</evidence>
<keyword evidence="1" id="KW-0472">Membrane</keyword>
<name>A0A6N8G0L9_9CHRO</name>
<organism evidence="3 4">
    <name type="scientific">Gloeocapsopsis dulcis AAB1 = 1H9</name>
    <dbReference type="NCBI Taxonomy" id="1433147"/>
    <lineage>
        <taxon>Bacteria</taxon>
        <taxon>Bacillati</taxon>
        <taxon>Cyanobacteriota</taxon>
        <taxon>Cyanophyceae</taxon>
        <taxon>Oscillatoriophycideae</taxon>
        <taxon>Chroococcales</taxon>
        <taxon>Chroococcaceae</taxon>
        <taxon>Gloeocapsopsis</taxon>
        <taxon>Gloeocapsopsis dulcis</taxon>
    </lineage>
</organism>
<dbReference type="Proteomes" id="UP000441797">
    <property type="component" value="Unassembled WGS sequence"/>
</dbReference>
<dbReference type="RefSeq" id="WP_105219213.1">
    <property type="nucleotide sequence ID" value="NZ_CAWNSU010000031.1"/>
</dbReference>
<keyword evidence="4" id="KW-1185">Reference proteome</keyword>
<dbReference type="PANTHER" id="PTHR30383">
    <property type="entry name" value="THIOESTERASE 1/PROTEASE 1/LYSOPHOSPHOLIPASE L1"/>
    <property type="match status" value="1"/>
</dbReference>
<evidence type="ECO:0000313" key="3">
    <source>
        <dbReference type="EMBL" id="MUL38125.1"/>
    </source>
</evidence>
<evidence type="ECO:0000259" key="2">
    <source>
        <dbReference type="Pfam" id="PF13472"/>
    </source>
</evidence>
<sequence length="321" mass="35809">MSRKILHRLIQHTVFTKIIFLLYYSHVIKVTIITLSIKNKLTKTQYNFSHFSLTPVKVSISANYIETNPSGDVLANSDAIADLEEKCTFIPEYNSPLKIMLLGDSITYGVKGISDRDSGGYRPELWQKFVADALPVKFVGSRSEGPDTLGDKTHESHPGWTIKQIAASIDDWLNIAQPNLILLMIGTNDTSRSSLRTMIEDFSNLIDKITACCPHVQLLVASIPPIHPAAKPAIRSLRAMYFNAAIPSIVSSKIAQGKKIHFVDMRSLSIQDLTSSLSLDLDRGVHPNSQGYHKIANFWHDAVLKVISDRQTHLAFSRSQQ</sequence>
<dbReference type="InterPro" id="IPR036514">
    <property type="entry name" value="SGNH_hydro_sf"/>
</dbReference>
<dbReference type="SUPFAM" id="SSF52266">
    <property type="entry name" value="SGNH hydrolase"/>
    <property type="match status" value="1"/>
</dbReference>
<comment type="caution">
    <text evidence="3">The sequence shown here is derived from an EMBL/GenBank/DDBJ whole genome shotgun (WGS) entry which is preliminary data.</text>
</comment>
<dbReference type="Gene3D" id="3.40.50.1110">
    <property type="entry name" value="SGNH hydrolase"/>
    <property type="match status" value="1"/>
</dbReference>
<dbReference type="Pfam" id="PF13472">
    <property type="entry name" value="Lipase_GDSL_2"/>
    <property type="match status" value="1"/>
</dbReference>
<accession>A0A6N8G0L9</accession>
<keyword evidence="1" id="KW-1133">Transmembrane helix</keyword>
<evidence type="ECO:0000313" key="4">
    <source>
        <dbReference type="Proteomes" id="UP000441797"/>
    </source>
</evidence>
<dbReference type="GO" id="GO:0004622">
    <property type="term" value="F:phosphatidylcholine lysophospholipase activity"/>
    <property type="evidence" value="ECO:0007669"/>
    <property type="project" value="TreeGrafter"/>
</dbReference>
<proteinExistence type="predicted"/>
<dbReference type="InterPro" id="IPR013830">
    <property type="entry name" value="SGNH_hydro"/>
</dbReference>
<keyword evidence="1" id="KW-0812">Transmembrane</keyword>
<protein>
    <recommendedName>
        <fullName evidence="2">SGNH hydrolase-type esterase domain-containing protein</fullName>
    </recommendedName>
</protein>
<dbReference type="AlphaFoldDB" id="A0A6N8G0L9"/>
<dbReference type="EMBL" id="NAPY01000032">
    <property type="protein sequence ID" value="MUL38125.1"/>
    <property type="molecule type" value="Genomic_DNA"/>
</dbReference>
<gene>
    <name evidence="3" type="ORF">BWI75_17760</name>
</gene>